<comment type="similarity">
    <text evidence="3">Belongs to the cytochrome P450 family.</text>
</comment>
<evidence type="ECO:0000256" key="9">
    <source>
        <dbReference type="ARBA" id="ARBA00023033"/>
    </source>
</evidence>
<proteinExistence type="inferred from homology"/>
<dbReference type="Proteomes" id="UP000294003">
    <property type="component" value="Unassembled WGS sequence"/>
</dbReference>
<evidence type="ECO:0000256" key="1">
    <source>
        <dbReference type="ARBA" id="ARBA00001971"/>
    </source>
</evidence>
<evidence type="ECO:0000313" key="13">
    <source>
        <dbReference type="Proteomes" id="UP000294003"/>
    </source>
</evidence>
<evidence type="ECO:0000256" key="2">
    <source>
        <dbReference type="ARBA" id="ARBA00005184"/>
    </source>
</evidence>
<organism evidence="12 13">
    <name type="scientific">Monosporascus cannonballus</name>
    <dbReference type="NCBI Taxonomy" id="155416"/>
    <lineage>
        <taxon>Eukaryota</taxon>
        <taxon>Fungi</taxon>
        <taxon>Dikarya</taxon>
        <taxon>Ascomycota</taxon>
        <taxon>Pezizomycotina</taxon>
        <taxon>Sordariomycetes</taxon>
        <taxon>Xylariomycetidae</taxon>
        <taxon>Xylariales</taxon>
        <taxon>Xylariales incertae sedis</taxon>
        <taxon>Monosporascus</taxon>
    </lineage>
</organism>
<dbReference type="Gene3D" id="2.160.20.10">
    <property type="entry name" value="Single-stranded right-handed beta-helix, Pectin lyase-like"/>
    <property type="match status" value="1"/>
</dbReference>
<comment type="caution">
    <text evidence="12">The sequence shown here is derived from an EMBL/GenBank/DDBJ whole genome shotgun (WGS) entry which is preliminary data.</text>
</comment>
<evidence type="ECO:0000259" key="11">
    <source>
        <dbReference type="Pfam" id="PF01095"/>
    </source>
</evidence>
<protein>
    <recommendedName>
        <fullName evidence="11">Pectinesterase catalytic domain-containing protein</fullName>
    </recommendedName>
</protein>
<dbReference type="SUPFAM" id="SSF51126">
    <property type="entry name" value="Pectin lyase-like"/>
    <property type="match status" value="1"/>
</dbReference>
<feature type="domain" description="Pectinesterase catalytic" evidence="11">
    <location>
        <begin position="649"/>
        <end position="810"/>
    </location>
</feature>
<dbReference type="PRINTS" id="PR00385">
    <property type="entry name" value="P450"/>
</dbReference>
<evidence type="ECO:0000256" key="5">
    <source>
        <dbReference type="ARBA" id="ARBA00022723"/>
    </source>
</evidence>
<keyword evidence="13" id="KW-1185">Reference proteome</keyword>
<gene>
    <name evidence="12" type="ORF">DL762_002129</name>
</gene>
<name>A0ABY0HEA4_9PEZI</name>
<comment type="cofactor">
    <cofactor evidence="1">
        <name>heme</name>
        <dbReference type="ChEBI" id="CHEBI:30413"/>
    </cofactor>
</comment>
<dbReference type="InterPro" id="IPR002401">
    <property type="entry name" value="Cyt_P450_E_grp-I"/>
</dbReference>
<dbReference type="SUPFAM" id="SSF48264">
    <property type="entry name" value="Cytochrome P450"/>
    <property type="match status" value="1"/>
</dbReference>
<evidence type="ECO:0000256" key="8">
    <source>
        <dbReference type="ARBA" id="ARBA00023004"/>
    </source>
</evidence>
<accession>A0ABY0HEA4</accession>
<dbReference type="Pfam" id="PF00067">
    <property type="entry name" value="p450"/>
    <property type="match status" value="1"/>
</dbReference>
<dbReference type="InterPro" id="IPR011050">
    <property type="entry name" value="Pectin_lyase_fold/virulence"/>
</dbReference>
<dbReference type="PANTHER" id="PTHR24305:SF77">
    <property type="entry name" value="CYTOCHROME P450 MONOOXYGENASE"/>
    <property type="match status" value="1"/>
</dbReference>
<dbReference type="InterPro" id="IPR012334">
    <property type="entry name" value="Pectin_lyas_fold"/>
</dbReference>
<dbReference type="InterPro" id="IPR001128">
    <property type="entry name" value="Cyt_P450"/>
</dbReference>
<comment type="pathway">
    <text evidence="2">Glycan metabolism; pectin degradation; 2-dehydro-3-deoxy-D-gluconate from pectin: step 1/5.</text>
</comment>
<dbReference type="InterPro" id="IPR036396">
    <property type="entry name" value="Cyt_P450_sf"/>
</dbReference>
<evidence type="ECO:0000256" key="4">
    <source>
        <dbReference type="ARBA" id="ARBA00022617"/>
    </source>
</evidence>
<keyword evidence="10" id="KW-0063">Aspartyl esterase</keyword>
<evidence type="ECO:0000256" key="6">
    <source>
        <dbReference type="ARBA" id="ARBA00022801"/>
    </source>
</evidence>
<keyword evidence="6" id="KW-0378">Hydrolase</keyword>
<dbReference type="InterPro" id="IPR000070">
    <property type="entry name" value="Pectinesterase_cat"/>
</dbReference>
<dbReference type="PRINTS" id="PR00463">
    <property type="entry name" value="EP450I"/>
</dbReference>
<keyword evidence="4" id="KW-0349">Heme</keyword>
<evidence type="ECO:0000256" key="10">
    <source>
        <dbReference type="ARBA" id="ARBA00023085"/>
    </source>
</evidence>
<dbReference type="Pfam" id="PF01095">
    <property type="entry name" value="Pectinesterase"/>
    <property type="match status" value="1"/>
</dbReference>
<dbReference type="EMBL" id="QJNS01000040">
    <property type="protein sequence ID" value="RYO91515.1"/>
    <property type="molecule type" value="Genomic_DNA"/>
</dbReference>
<dbReference type="Gene3D" id="1.10.630.10">
    <property type="entry name" value="Cytochrome P450"/>
    <property type="match status" value="1"/>
</dbReference>
<evidence type="ECO:0000313" key="12">
    <source>
        <dbReference type="EMBL" id="RYO91515.1"/>
    </source>
</evidence>
<dbReference type="InterPro" id="IPR050121">
    <property type="entry name" value="Cytochrome_P450_monoxygenase"/>
</dbReference>
<evidence type="ECO:0000256" key="3">
    <source>
        <dbReference type="ARBA" id="ARBA00010617"/>
    </source>
</evidence>
<keyword evidence="9" id="KW-0503">Monooxygenase</keyword>
<keyword evidence="7" id="KW-0560">Oxidoreductase</keyword>
<evidence type="ECO:0000256" key="7">
    <source>
        <dbReference type="ARBA" id="ARBA00023002"/>
    </source>
</evidence>
<keyword evidence="5" id="KW-0479">Metal-binding</keyword>
<sequence length="883" mass="98293">MLLILSLALAAIVAYSIVVRVTAWHRLRHIKGPALAGWSRLWILRYQTSGRLSQGLDTACCGHDLVRVAPNMVVCNDPTELRRVLSVSSGFRRSPWYSCLRLDPSKDNVLCTPNNKVHQQLRSYLKPGYTLGSDHQEQLVDEQIMKLVQLVEREYVSTKGKFRTMDLVRVSQYLVHDVISSVGFGRYFGYLDANDDLYGAIHIVKTITPPLMVAGLFHSIFVTVAKSPFMKPFLPKPSDKQGLGVVLGIIKGQVEKRYGAKKIENRDVLQSFVDSSLPRDMVESECMVQIVAGTATTATAISSAIFHVSSNPGVYRKLQEEIDAATKTVSRPVISDQQAKDLPYLQAVIREALRIWPPSAALQPHRSDEDELICGVKVPAQTDVAWAPFTLMRNKAVFGEDADMFNPDRWIDAEPGRFREMELTQGMVFFSGSRWECMGKKLAYMEITKSLFELFRRYDLAMLNPVEPFTWKNYAEPNMLLLTLALLPTLSLTAIVPVHSYTRCQRNTQNPLEGCPPRTLYVSQSDERAQFHTIQSAITSIPNNTVPYTILVAPGTYTEQLNVTRQGPLTLLGMTDRPWGSGLYADVDGKSRQENDVHVYWNSANHDAVFPDNVYTGVLTIGPNLNATLTGSGPTGFPVPEDTPFGCTDFRAYNIDFRNEYTPYANGPAHALGVSRANAGFYSCGFYSYQDTVYIGKLGNAYFYDSVVAGQTDFLYGFGTLYIEKSTLALRGCGGGITAWKGTNTTFHNKYGVYISDSRVVAANSSIASEIEDKCSLGRPWNEGHRSVFMNTYFDPSILPAGYTPWKGQPNGRIGPNTTMAVYHVYGPGYDGAAAEASDVTKVFHRRQVTPFRRPINVFMTPTGKQPNIGWIDPYVLLLGRSP</sequence>
<keyword evidence="8" id="KW-0408">Iron</keyword>
<dbReference type="PANTHER" id="PTHR24305">
    <property type="entry name" value="CYTOCHROME P450"/>
    <property type="match status" value="1"/>
</dbReference>
<reference evidence="12 13" key="1">
    <citation type="submission" date="2018-06" db="EMBL/GenBank/DDBJ databases">
        <title>Complete Genomes of Monosporascus.</title>
        <authorList>
            <person name="Robinson A.J."/>
            <person name="Natvig D.O."/>
        </authorList>
    </citation>
    <scope>NUCLEOTIDE SEQUENCE [LARGE SCALE GENOMIC DNA]</scope>
    <source>
        <strain evidence="12 13">CBS 609.92</strain>
    </source>
</reference>